<name>A0ACC2M522_PERAE</name>
<accession>A0ACC2M522</accession>
<protein>
    <submittedName>
        <fullName evidence="1">Uncharacterized protein</fullName>
    </submittedName>
</protein>
<sequence>MEHKKNFASNLAVVMLVFLVMASIWPHCVHSRAILLMEPTKGHLGPLHPVASLRQTPPASMATHGRVLERLWFKLSSGPSKAGPGH</sequence>
<organism evidence="1 2">
    <name type="scientific">Persea americana</name>
    <name type="common">Avocado</name>
    <dbReference type="NCBI Taxonomy" id="3435"/>
    <lineage>
        <taxon>Eukaryota</taxon>
        <taxon>Viridiplantae</taxon>
        <taxon>Streptophyta</taxon>
        <taxon>Embryophyta</taxon>
        <taxon>Tracheophyta</taxon>
        <taxon>Spermatophyta</taxon>
        <taxon>Magnoliopsida</taxon>
        <taxon>Magnoliidae</taxon>
        <taxon>Laurales</taxon>
        <taxon>Lauraceae</taxon>
        <taxon>Persea</taxon>
    </lineage>
</organism>
<dbReference type="EMBL" id="CM056813">
    <property type="protein sequence ID" value="KAJ8640703.1"/>
    <property type="molecule type" value="Genomic_DNA"/>
</dbReference>
<gene>
    <name evidence="1" type="ORF">MRB53_017397</name>
</gene>
<comment type="caution">
    <text evidence="1">The sequence shown here is derived from an EMBL/GenBank/DDBJ whole genome shotgun (WGS) entry which is preliminary data.</text>
</comment>
<proteinExistence type="predicted"/>
<reference evidence="1 2" key="1">
    <citation type="journal article" date="2022" name="Hortic Res">
        <title>A haplotype resolved chromosomal level avocado genome allows analysis of novel avocado genes.</title>
        <authorList>
            <person name="Nath O."/>
            <person name="Fletcher S.J."/>
            <person name="Hayward A."/>
            <person name="Shaw L.M."/>
            <person name="Masouleh A.K."/>
            <person name="Furtado A."/>
            <person name="Henry R.J."/>
            <person name="Mitter N."/>
        </authorList>
    </citation>
    <scope>NUCLEOTIDE SEQUENCE [LARGE SCALE GENOMIC DNA]</scope>
    <source>
        <strain evidence="2">cv. Hass</strain>
    </source>
</reference>
<evidence type="ECO:0000313" key="1">
    <source>
        <dbReference type="EMBL" id="KAJ8640703.1"/>
    </source>
</evidence>
<dbReference type="Proteomes" id="UP001234297">
    <property type="component" value="Chromosome 5"/>
</dbReference>
<keyword evidence="2" id="KW-1185">Reference proteome</keyword>
<evidence type="ECO:0000313" key="2">
    <source>
        <dbReference type="Proteomes" id="UP001234297"/>
    </source>
</evidence>